<reference evidence="1 2" key="1">
    <citation type="submission" date="2024-09" db="EMBL/GenBank/DDBJ databases">
        <title>Itraconazole resistance in Madurella fahalii resulting from another homologue of gene encoding cytochrome P450 14-alpha sterol demethylase (CYP51).</title>
        <authorList>
            <person name="Yoshioka I."/>
            <person name="Fahal A.H."/>
            <person name="Kaneko S."/>
            <person name="Yaguchi T."/>
        </authorList>
    </citation>
    <scope>NUCLEOTIDE SEQUENCE [LARGE SCALE GENOMIC DNA]</scope>
    <source>
        <strain evidence="1 2">IFM 68171</strain>
    </source>
</reference>
<gene>
    <name evidence="1" type="ORF">MFIFM68171_09957</name>
</gene>
<protein>
    <submittedName>
        <fullName evidence="1">Uncharacterized protein</fullName>
    </submittedName>
</protein>
<evidence type="ECO:0000313" key="1">
    <source>
        <dbReference type="EMBL" id="GAB1319747.1"/>
    </source>
</evidence>
<sequence>MPGAAFEVTAPLPNGATFQASETETQSIGITASVSLGGSLFEVMTAEIGLSVSAQYSISSSTTVSFVPLDTEVSRSDFDYRCIG</sequence>
<dbReference type="GeneID" id="98180699"/>
<dbReference type="EMBL" id="BAAFSV010000005">
    <property type="protein sequence ID" value="GAB1319747.1"/>
    <property type="molecule type" value="Genomic_DNA"/>
</dbReference>
<dbReference type="Proteomes" id="UP001628179">
    <property type="component" value="Unassembled WGS sequence"/>
</dbReference>
<dbReference type="RefSeq" id="XP_070921477.1">
    <property type="nucleotide sequence ID" value="XM_071065376.1"/>
</dbReference>
<name>A0ABQ0GPS9_9PEZI</name>
<comment type="caution">
    <text evidence="1">The sequence shown here is derived from an EMBL/GenBank/DDBJ whole genome shotgun (WGS) entry which is preliminary data.</text>
</comment>
<accession>A0ABQ0GPS9</accession>
<proteinExistence type="predicted"/>
<keyword evidence="2" id="KW-1185">Reference proteome</keyword>
<organism evidence="1 2">
    <name type="scientific">Madurella fahalii</name>
    <dbReference type="NCBI Taxonomy" id="1157608"/>
    <lineage>
        <taxon>Eukaryota</taxon>
        <taxon>Fungi</taxon>
        <taxon>Dikarya</taxon>
        <taxon>Ascomycota</taxon>
        <taxon>Pezizomycotina</taxon>
        <taxon>Sordariomycetes</taxon>
        <taxon>Sordariomycetidae</taxon>
        <taxon>Sordariales</taxon>
        <taxon>Sordariales incertae sedis</taxon>
        <taxon>Madurella</taxon>
    </lineage>
</organism>
<evidence type="ECO:0000313" key="2">
    <source>
        <dbReference type="Proteomes" id="UP001628179"/>
    </source>
</evidence>